<reference evidence="2" key="1">
    <citation type="submission" date="2019-04" db="EMBL/GenBank/DDBJ databases">
        <title>Genome assembly of Zosterops borbonicus 15179.</title>
        <authorList>
            <person name="Leroy T."/>
            <person name="Anselmetti Y."/>
            <person name="Tilak M.-K."/>
            <person name="Nabholz B."/>
        </authorList>
    </citation>
    <scope>NUCLEOTIDE SEQUENCE</scope>
    <source>
        <strain evidence="2">HGM_15179</strain>
        <tissue evidence="2">Muscle</tissue>
    </source>
</reference>
<feature type="compositionally biased region" description="Basic and acidic residues" evidence="1">
    <location>
        <begin position="1"/>
        <end position="15"/>
    </location>
</feature>
<evidence type="ECO:0000256" key="1">
    <source>
        <dbReference type="SAM" id="MobiDB-lite"/>
    </source>
</evidence>
<evidence type="ECO:0000313" key="2">
    <source>
        <dbReference type="EMBL" id="TRZ23388.1"/>
    </source>
</evidence>
<protein>
    <submittedName>
        <fullName evidence="2">Uncharacterized protein</fullName>
    </submittedName>
</protein>
<dbReference type="AlphaFoldDB" id="A0A8K1LRT6"/>
<feature type="region of interest" description="Disordered" evidence="1">
    <location>
        <begin position="1"/>
        <end position="28"/>
    </location>
</feature>
<keyword evidence="3" id="KW-1185">Reference proteome</keyword>
<dbReference type="Proteomes" id="UP000796761">
    <property type="component" value="Unassembled WGS sequence"/>
</dbReference>
<gene>
    <name evidence="2" type="ORF">HGM15179_003739</name>
</gene>
<evidence type="ECO:0000313" key="3">
    <source>
        <dbReference type="Proteomes" id="UP000796761"/>
    </source>
</evidence>
<name>A0A8K1LRT6_9PASS</name>
<organism evidence="2 3">
    <name type="scientific">Zosterops borbonicus</name>
    <dbReference type="NCBI Taxonomy" id="364589"/>
    <lineage>
        <taxon>Eukaryota</taxon>
        <taxon>Metazoa</taxon>
        <taxon>Chordata</taxon>
        <taxon>Craniata</taxon>
        <taxon>Vertebrata</taxon>
        <taxon>Euteleostomi</taxon>
        <taxon>Archelosauria</taxon>
        <taxon>Archosauria</taxon>
        <taxon>Dinosauria</taxon>
        <taxon>Saurischia</taxon>
        <taxon>Theropoda</taxon>
        <taxon>Coelurosauria</taxon>
        <taxon>Aves</taxon>
        <taxon>Neognathae</taxon>
        <taxon>Neoaves</taxon>
        <taxon>Telluraves</taxon>
        <taxon>Australaves</taxon>
        <taxon>Passeriformes</taxon>
        <taxon>Sylvioidea</taxon>
        <taxon>Zosteropidae</taxon>
        <taxon>Zosterops</taxon>
    </lineage>
</organism>
<accession>A0A8K1LRT6</accession>
<proteinExistence type="predicted"/>
<comment type="caution">
    <text evidence="2">The sequence shown here is derived from an EMBL/GenBank/DDBJ whole genome shotgun (WGS) entry which is preliminary data.</text>
</comment>
<sequence length="75" mass="8808">MLKDLAEAKEDDHPIQEAPLSPTDVYGKKRRYTANSKGAEVSQTCFRHQRLHKSIEDYGLHYRNFSLHYTRQKSD</sequence>
<dbReference type="EMBL" id="SWJQ01000074">
    <property type="protein sequence ID" value="TRZ23388.1"/>
    <property type="molecule type" value="Genomic_DNA"/>
</dbReference>